<dbReference type="EMBL" id="ABXU01000025">
    <property type="protein sequence ID" value="EEB34277.1"/>
    <property type="molecule type" value="Genomic_DNA"/>
</dbReference>
<organism evidence="1 2">
    <name type="scientific">Desulfovibrio piger ATCC 29098</name>
    <dbReference type="NCBI Taxonomy" id="411464"/>
    <lineage>
        <taxon>Bacteria</taxon>
        <taxon>Pseudomonadati</taxon>
        <taxon>Thermodesulfobacteriota</taxon>
        <taxon>Desulfovibrionia</taxon>
        <taxon>Desulfovibrionales</taxon>
        <taxon>Desulfovibrionaceae</taxon>
        <taxon>Desulfovibrio</taxon>
    </lineage>
</organism>
<dbReference type="Proteomes" id="UP000003676">
    <property type="component" value="Unassembled WGS sequence"/>
</dbReference>
<dbReference type="HOGENOM" id="CLU_2522178_0_0_7"/>
<proteinExistence type="predicted"/>
<sequence>MSSYDIIRHASYILSRVSWHGLPETAVGEAGYRFRTGDMEGASPLVTSLMRDLKSNMEMKDIKAAFILLDIINNEMLEEIIEGA</sequence>
<reference evidence="1 2" key="1">
    <citation type="submission" date="2008-10" db="EMBL/GenBank/DDBJ databases">
        <title>Draft genome sequence of Desulvovibrio piger (ATCC 29098).</title>
        <authorList>
            <person name="Sudarsanam P."/>
            <person name="Ley R."/>
            <person name="Guruge J."/>
            <person name="Turnbaugh P.J."/>
            <person name="Mahowald M."/>
            <person name="Liep D."/>
            <person name="Gordon J."/>
        </authorList>
    </citation>
    <scope>NUCLEOTIDE SEQUENCE [LARGE SCALE GENOMIC DNA]</scope>
    <source>
        <strain evidence="1 2">ATCC 29098</strain>
    </source>
</reference>
<dbReference type="AlphaFoldDB" id="B6WRS4"/>
<dbReference type="RefSeq" id="WP_006004904.1">
    <property type="nucleotide sequence ID" value="NZ_DS996354.1"/>
</dbReference>
<accession>B6WRS4</accession>
<evidence type="ECO:0000313" key="1">
    <source>
        <dbReference type="EMBL" id="EEB34277.1"/>
    </source>
</evidence>
<name>B6WRS4_9BACT</name>
<evidence type="ECO:0000313" key="2">
    <source>
        <dbReference type="Proteomes" id="UP000003676"/>
    </source>
</evidence>
<protein>
    <submittedName>
        <fullName evidence="1">Uncharacterized protein</fullName>
    </submittedName>
</protein>
<comment type="caution">
    <text evidence="1">The sequence shown here is derived from an EMBL/GenBank/DDBJ whole genome shotgun (WGS) entry which is preliminary data.</text>
</comment>
<gene>
    <name evidence="1" type="ORF">DESPIG_00765</name>
</gene>
<reference evidence="1 2" key="2">
    <citation type="submission" date="2008-10" db="EMBL/GenBank/DDBJ databases">
        <authorList>
            <person name="Fulton L."/>
            <person name="Clifton S."/>
            <person name="Fulton B."/>
            <person name="Xu J."/>
            <person name="Minx P."/>
            <person name="Pepin K.H."/>
            <person name="Johnson M."/>
            <person name="Bhonagiri V."/>
            <person name="Nash W.E."/>
            <person name="Mardis E.R."/>
            <person name="Wilson R.K."/>
        </authorList>
    </citation>
    <scope>NUCLEOTIDE SEQUENCE [LARGE SCALE GENOMIC DNA]</scope>
    <source>
        <strain evidence="1 2">ATCC 29098</strain>
    </source>
</reference>